<evidence type="ECO:0000256" key="2">
    <source>
        <dbReference type="ARBA" id="ARBA00022491"/>
    </source>
</evidence>
<keyword evidence="2" id="KW-0678">Repressor</keyword>
<accession>A0A1H4KU91</accession>
<dbReference type="InterPro" id="IPR004111">
    <property type="entry name" value="Repressor_TetR_C"/>
</dbReference>
<keyword evidence="3" id="KW-0805">Transcription regulation</keyword>
<dbReference type="InterPro" id="IPR001647">
    <property type="entry name" value="HTH_TetR"/>
</dbReference>
<keyword evidence="5" id="KW-0804">Transcription</keyword>
<dbReference type="EMBL" id="FNSD01000001">
    <property type="protein sequence ID" value="SEB61492.1"/>
    <property type="molecule type" value="Genomic_DNA"/>
</dbReference>
<evidence type="ECO:0000256" key="3">
    <source>
        <dbReference type="ARBA" id="ARBA00023015"/>
    </source>
</evidence>
<protein>
    <submittedName>
        <fullName evidence="8">Transcriptional regulator, TetR family</fullName>
    </submittedName>
</protein>
<proteinExistence type="predicted"/>
<dbReference type="OrthoDB" id="166040at2"/>
<organism evidence="8 9">
    <name type="scientific">Terriglobus roseus</name>
    <dbReference type="NCBI Taxonomy" id="392734"/>
    <lineage>
        <taxon>Bacteria</taxon>
        <taxon>Pseudomonadati</taxon>
        <taxon>Acidobacteriota</taxon>
        <taxon>Terriglobia</taxon>
        <taxon>Terriglobales</taxon>
        <taxon>Acidobacteriaceae</taxon>
        <taxon>Terriglobus</taxon>
    </lineage>
</organism>
<reference evidence="8 9" key="1">
    <citation type="submission" date="2016-10" db="EMBL/GenBank/DDBJ databases">
        <authorList>
            <person name="de Groot N.N."/>
        </authorList>
    </citation>
    <scope>NUCLEOTIDE SEQUENCE [LARGE SCALE GENOMIC DNA]</scope>
    <source>
        <strain evidence="8 9">AB35.6</strain>
    </source>
</reference>
<dbReference type="InterPro" id="IPR036271">
    <property type="entry name" value="Tet_transcr_reg_TetR-rel_C_sf"/>
</dbReference>
<dbReference type="Proteomes" id="UP000182409">
    <property type="component" value="Unassembled WGS sequence"/>
</dbReference>
<dbReference type="GO" id="GO:0000976">
    <property type="term" value="F:transcription cis-regulatory region binding"/>
    <property type="evidence" value="ECO:0007669"/>
    <property type="project" value="TreeGrafter"/>
</dbReference>
<dbReference type="GO" id="GO:0003700">
    <property type="term" value="F:DNA-binding transcription factor activity"/>
    <property type="evidence" value="ECO:0007669"/>
    <property type="project" value="TreeGrafter"/>
</dbReference>
<evidence type="ECO:0000256" key="5">
    <source>
        <dbReference type="ARBA" id="ARBA00023163"/>
    </source>
</evidence>
<evidence type="ECO:0000256" key="4">
    <source>
        <dbReference type="ARBA" id="ARBA00023125"/>
    </source>
</evidence>
<keyword evidence="4 6" id="KW-0238">DNA-binding</keyword>
<dbReference type="Pfam" id="PF00440">
    <property type="entry name" value="TetR_N"/>
    <property type="match status" value="1"/>
</dbReference>
<dbReference type="InterPro" id="IPR050109">
    <property type="entry name" value="HTH-type_TetR-like_transc_reg"/>
</dbReference>
<dbReference type="SUPFAM" id="SSF48498">
    <property type="entry name" value="Tetracyclin repressor-like, C-terminal domain"/>
    <property type="match status" value="1"/>
</dbReference>
<dbReference type="Gene3D" id="1.10.10.60">
    <property type="entry name" value="Homeodomain-like"/>
    <property type="match status" value="1"/>
</dbReference>
<sequence length="236" mass="25605">MAKKSPRPSRREESLSRERIVDASIELLDSSGEDGLTFRALSERLATGPGAIYWHIANKGELLTVACDVVIARTLQSELAGGTPKAKLRSLALGMFDALDAHPWMGSVLIRAELQSPMVRVVERIGQQILAMGVPAQEQWTTVGALFSYIVGVGGQNAANGQFARAHGLDRGDFLEAMAKIWSKLDPEAYPFVRSVAGQLRVHDDREDFLAGIDLILRGIESPPSRAQTGLASQED</sequence>
<dbReference type="Gene3D" id="1.10.357.10">
    <property type="entry name" value="Tetracycline Repressor, domain 2"/>
    <property type="match status" value="1"/>
</dbReference>
<evidence type="ECO:0000256" key="1">
    <source>
        <dbReference type="ARBA" id="ARBA00002856"/>
    </source>
</evidence>
<dbReference type="GO" id="GO:0045892">
    <property type="term" value="P:negative regulation of DNA-templated transcription"/>
    <property type="evidence" value="ECO:0007669"/>
    <property type="project" value="InterPro"/>
</dbReference>
<dbReference type="AlphaFoldDB" id="A0A1H4KU91"/>
<dbReference type="RefSeq" id="WP_074652886.1">
    <property type="nucleotide sequence ID" value="NZ_FNSD01000001.1"/>
</dbReference>
<dbReference type="PROSITE" id="PS50977">
    <property type="entry name" value="HTH_TETR_2"/>
    <property type="match status" value="1"/>
</dbReference>
<feature type="domain" description="HTH tetR-type" evidence="7">
    <location>
        <begin position="14"/>
        <end position="74"/>
    </location>
</feature>
<dbReference type="Pfam" id="PF02909">
    <property type="entry name" value="TetR_C_1"/>
    <property type="match status" value="1"/>
</dbReference>
<feature type="DNA-binding region" description="H-T-H motif" evidence="6">
    <location>
        <begin position="37"/>
        <end position="56"/>
    </location>
</feature>
<comment type="function">
    <text evidence="1">TetR is the repressor of the tetracycline resistance element; its N-terminal region forms a helix-turn-helix structure and binds DNA. Binding of tetracycline to TetR reduces the repressor affinity for the tetracycline resistance gene (tetA) promoter operator sites.</text>
</comment>
<dbReference type="PRINTS" id="PR00400">
    <property type="entry name" value="TETREPRESSOR"/>
</dbReference>
<evidence type="ECO:0000313" key="9">
    <source>
        <dbReference type="Proteomes" id="UP000182409"/>
    </source>
</evidence>
<dbReference type="InterPro" id="IPR009057">
    <property type="entry name" value="Homeodomain-like_sf"/>
</dbReference>
<evidence type="ECO:0000313" key="8">
    <source>
        <dbReference type="EMBL" id="SEB61492.1"/>
    </source>
</evidence>
<evidence type="ECO:0000259" key="7">
    <source>
        <dbReference type="PROSITE" id="PS50977"/>
    </source>
</evidence>
<dbReference type="PANTHER" id="PTHR30055">
    <property type="entry name" value="HTH-TYPE TRANSCRIPTIONAL REGULATOR RUTR"/>
    <property type="match status" value="1"/>
</dbReference>
<dbReference type="InterPro" id="IPR003012">
    <property type="entry name" value="Tet_transcr_reg_TetR"/>
</dbReference>
<dbReference type="SUPFAM" id="SSF46689">
    <property type="entry name" value="Homeodomain-like"/>
    <property type="match status" value="1"/>
</dbReference>
<evidence type="ECO:0000256" key="6">
    <source>
        <dbReference type="PROSITE-ProRule" id="PRU00335"/>
    </source>
</evidence>
<name>A0A1H4KU91_9BACT</name>
<gene>
    <name evidence="8" type="ORF">SAMN05443244_1336</name>
</gene>
<dbReference type="GO" id="GO:0046677">
    <property type="term" value="P:response to antibiotic"/>
    <property type="evidence" value="ECO:0007669"/>
    <property type="project" value="InterPro"/>
</dbReference>
<dbReference type="PANTHER" id="PTHR30055:SF151">
    <property type="entry name" value="TRANSCRIPTIONAL REGULATORY PROTEIN"/>
    <property type="match status" value="1"/>
</dbReference>